<dbReference type="InterPro" id="IPR041492">
    <property type="entry name" value="HAD_2"/>
</dbReference>
<reference evidence="5" key="1">
    <citation type="journal article" date="2021" name="PeerJ">
        <title>Extensive microbial diversity within the chicken gut microbiome revealed by metagenomics and culture.</title>
        <authorList>
            <person name="Gilroy R."/>
            <person name="Ravi A."/>
            <person name="Getino M."/>
            <person name="Pursley I."/>
            <person name="Horton D.L."/>
            <person name="Alikhan N.F."/>
            <person name="Baker D."/>
            <person name="Gharbi K."/>
            <person name="Hall N."/>
            <person name="Watson M."/>
            <person name="Adriaenssens E.M."/>
            <person name="Foster-Nyarko E."/>
            <person name="Jarju S."/>
            <person name="Secka A."/>
            <person name="Antonio M."/>
            <person name="Oren A."/>
            <person name="Chaudhuri R.R."/>
            <person name="La Ragione R."/>
            <person name="Hildebrand F."/>
            <person name="Pallen M.J."/>
        </authorList>
    </citation>
    <scope>NUCLEOTIDE SEQUENCE</scope>
    <source>
        <strain evidence="5">G4-2901</strain>
    </source>
</reference>
<dbReference type="InterPro" id="IPR050155">
    <property type="entry name" value="HAD-like_hydrolase_sf"/>
</dbReference>
<dbReference type="NCBIfam" id="TIGR01549">
    <property type="entry name" value="HAD-SF-IA-v1"/>
    <property type="match status" value="1"/>
</dbReference>
<dbReference type="EC" id="3.1.3.18" evidence="4"/>
<name>A0A948TBV5_9BACT</name>
<dbReference type="PANTHER" id="PTHR43434">
    <property type="entry name" value="PHOSPHOGLYCOLATE PHOSPHATASE"/>
    <property type="match status" value="1"/>
</dbReference>
<dbReference type="InterPro" id="IPR023214">
    <property type="entry name" value="HAD_sf"/>
</dbReference>
<organism evidence="5 6">
    <name type="scientific">Candidatus Phocaeicola faecigallinarum</name>
    <dbReference type="NCBI Taxonomy" id="2838732"/>
    <lineage>
        <taxon>Bacteria</taxon>
        <taxon>Pseudomonadati</taxon>
        <taxon>Bacteroidota</taxon>
        <taxon>Bacteroidia</taxon>
        <taxon>Bacteroidales</taxon>
        <taxon>Bacteroidaceae</taxon>
        <taxon>Phocaeicola</taxon>
    </lineage>
</organism>
<dbReference type="Gene3D" id="3.40.50.1000">
    <property type="entry name" value="HAD superfamily/HAD-like"/>
    <property type="match status" value="1"/>
</dbReference>
<dbReference type="EMBL" id="JAHLFW010000070">
    <property type="protein sequence ID" value="MBU3838283.1"/>
    <property type="molecule type" value="Genomic_DNA"/>
</dbReference>
<sequence length="214" mass="23735">MIQKTYKAYLFDFDYTLADSSRGIVMCFRNVLAMHGHDGISDEAIKRTIGKTLEESFTILTGISDKETLAGYRKEYVAQADKLMTANTVLFPETIDVLSGLKERGEKIGIISTKYRYRIMELLGKKLPEGFLDIIVGGEDVETPKPSPEGLLFAINHLGLDKNDVLYCGDSTVDAETALNAGVDFTGVLHGMTTREELEAYPHTGIMRSLDELL</sequence>
<dbReference type="SFLD" id="SFLDG01129">
    <property type="entry name" value="C1.5:_HAD__Beta-PGM__Phosphata"/>
    <property type="match status" value="1"/>
</dbReference>
<evidence type="ECO:0000313" key="6">
    <source>
        <dbReference type="Proteomes" id="UP000783796"/>
    </source>
</evidence>
<evidence type="ECO:0000256" key="1">
    <source>
        <dbReference type="ARBA" id="ARBA00000830"/>
    </source>
</evidence>
<evidence type="ECO:0000313" key="5">
    <source>
        <dbReference type="EMBL" id="MBU3838283.1"/>
    </source>
</evidence>
<dbReference type="InterPro" id="IPR023198">
    <property type="entry name" value="PGP-like_dom2"/>
</dbReference>
<protein>
    <recommendedName>
        <fullName evidence="4">phosphoglycolate phosphatase</fullName>
        <ecNumber evidence="4">3.1.3.18</ecNumber>
    </recommendedName>
</protein>
<comment type="catalytic activity">
    <reaction evidence="1">
        <text>2-phosphoglycolate + H2O = glycolate + phosphate</text>
        <dbReference type="Rhea" id="RHEA:14369"/>
        <dbReference type="ChEBI" id="CHEBI:15377"/>
        <dbReference type="ChEBI" id="CHEBI:29805"/>
        <dbReference type="ChEBI" id="CHEBI:43474"/>
        <dbReference type="ChEBI" id="CHEBI:58033"/>
        <dbReference type="EC" id="3.1.3.18"/>
    </reaction>
</comment>
<dbReference type="InterPro" id="IPR036412">
    <property type="entry name" value="HAD-like_sf"/>
</dbReference>
<comment type="pathway">
    <text evidence="2">Organic acid metabolism; glycolate biosynthesis; glycolate from 2-phosphoglycolate: step 1/1.</text>
</comment>
<proteinExistence type="inferred from homology"/>
<dbReference type="SUPFAM" id="SSF56784">
    <property type="entry name" value="HAD-like"/>
    <property type="match status" value="1"/>
</dbReference>
<evidence type="ECO:0000256" key="4">
    <source>
        <dbReference type="ARBA" id="ARBA00013078"/>
    </source>
</evidence>
<dbReference type="Gene3D" id="1.10.150.240">
    <property type="entry name" value="Putative phosphatase, domain 2"/>
    <property type="match status" value="1"/>
</dbReference>
<dbReference type="GO" id="GO:0008967">
    <property type="term" value="F:phosphoglycolate phosphatase activity"/>
    <property type="evidence" value="ECO:0007669"/>
    <property type="project" value="UniProtKB-EC"/>
</dbReference>
<comment type="caution">
    <text evidence="5">The sequence shown here is derived from an EMBL/GenBank/DDBJ whole genome shotgun (WGS) entry which is preliminary data.</text>
</comment>
<keyword evidence="5" id="KW-0378">Hydrolase</keyword>
<accession>A0A948TBV5</accession>
<dbReference type="GO" id="GO:0006281">
    <property type="term" value="P:DNA repair"/>
    <property type="evidence" value="ECO:0007669"/>
    <property type="project" value="TreeGrafter"/>
</dbReference>
<dbReference type="PRINTS" id="PR00413">
    <property type="entry name" value="HADHALOGNASE"/>
</dbReference>
<dbReference type="GO" id="GO:0005829">
    <property type="term" value="C:cytosol"/>
    <property type="evidence" value="ECO:0007669"/>
    <property type="project" value="TreeGrafter"/>
</dbReference>
<gene>
    <name evidence="5" type="ORF">H9777_08240</name>
</gene>
<evidence type="ECO:0000256" key="3">
    <source>
        <dbReference type="ARBA" id="ARBA00006171"/>
    </source>
</evidence>
<reference evidence="5" key="2">
    <citation type="submission" date="2021-04" db="EMBL/GenBank/DDBJ databases">
        <authorList>
            <person name="Gilroy R."/>
        </authorList>
    </citation>
    <scope>NUCLEOTIDE SEQUENCE</scope>
    <source>
        <strain evidence="5">G4-2901</strain>
    </source>
</reference>
<dbReference type="Proteomes" id="UP000783796">
    <property type="component" value="Unassembled WGS sequence"/>
</dbReference>
<dbReference type="AlphaFoldDB" id="A0A948TBV5"/>
<evidence type="ECO:0000256" key="2">
    <source>
        <dbReference type="ARBA" id="ARBA00004818"/>
    </source>
</evidence>
<dbReference type="Pfam" id="PF13419">
    <property type="entry name" value="HAD_2"/>
    <property type="match status" value="1"/>
</dbReference>
<comment type="similarity">
    <text evidence="3">Belongs to the HAD-like hydrolase superfamily. CbbY/CbbZ/Gph/YieH family.</text>
</comment>
<dbReference type="PANTHER" id="PTHR43434:SF1">
    <property type="entry name" value="PHOSPHOGLYCOLATE PHOSPHATASE"/>
    <property type="match status" value="1"/>
</dbReference>
<dbReference type="InterPro" id="IPR006439">
    <property type="entry name" value="HAD-SF_hydro_IA"/>
</dbReference>
<dbReference type="SFLD" id="SFLDS00003">
    <property type="entry name" value="Haloacid_Dehalogenase"/>
    <property type="match status" value="1"/>
</dbReference>